<protein>
    <submittedName>
        <fullName evidence="1">Uncharacterized protein</fullName>
    </submittedName>
</protein>
<name>A0A381YCN7_9ZZZZ</name>
<dbReference type="AlphaFoldDB" id="A0A381YCN7"/>
<proteinExistence type="predicted"/>
<evidence type="ECO:0000313" key="1">
    <source>
        <dbReference type="EMBL" id="SVA74798.1"/>
    </source>
</evidence>
<gene>
    <name evidence="1" type="ORF">METZ01_LOCUS127652</name>
</gene>
<accession>A0A381YCN7</accession>
<organism evidence="1">
    <name type="scientific">marine metagenome</name>
    <dbReference type="NCBI Taxonomy" id="408172"/>
    <lineage>
        <taxon>unclassified sequences</taxon>
        <taxon>metagenomes</taxon>
        <taxon>ecological metagenomes</taxon>
    </lineage>
</organism>
<dbReference type="EMBL" id="UINC01017919">
    <property type="protein sequence ID" value="SVA74798.1"/>
    <property type="molecule type" value="Genomic_DNA"/>
</dbReference>
<sequence length="96" mass="10346">MHLGRRLPVASCGLPRDGAGLPEFPYLALLHVGFTELPASPPTLVGSYPTVPPLPFSGRERLPLQTAVLFLWHLPGVSPTGRYPARGPRSPDFPLP</sequence>
<reference evidence="1" key="1">
    <citation type="submission" date="2018-05" db="EMBL/GenBank/DDBJ databases">
        <authorList>
            <person name="Lanie J.A."/>
            <person name="Ng W.-L."/>
            <person name="Kazmierczak K.M."/>
            <person name="Andrzejewski T.M."/>
            <person name="Davidsen T.M."/>
            <person name="Wayne K.J."/>
            <person name="Tettelin H."/>
            <person name="Glass J.I."/>
            <person name="Rusch D."/>
            <person name="Podicherti R."/>
            <person name="Tsui H.-C.T."/>
            <person name="Winkler M.E."/>
        </authorList>
    </citation>
    <scope>NUCLEOTIDE SEQUENCE</scope>
</reference>